<dbReference type="InterPro" id="IPR005273">
    <property type="entry name" value="Ura-DNA_glyco_family4"/>
</dbReference>
<evidence type="ECO:0000313" key="14">
    <source>
        <dbReference type="Proteomes" id="UP000265882"/>
    </source>
</evidence>
<evidence type="ECO:0000256" key="11">
    <source>
        <dbReference type="ARBA" id="ARBA00023204"/>
    </source>
</evidence>
<dbReference type="PANTHER" id="PTHR33693:SF1">
    <property type="entry name" value="TYPE-4 URACIL-DNA GLYCOSYLASE"/>
    <property type="match status" value="1"/>
</dbReference>
<dbReference type="NCBIfam" id="TIGR00758">
    <property type="entry name" value="UDG_fam4"/>
    <property type="match status" value="1"/>
</dbReference>
<reference evidence="13 14" key="1">
    <citation type="journal article" date="2017" name="ISME J.">
        <title>Energy and carbon metabolisms in a deep terrestrial subsurface fluid microbial community.</title>
        <authorList>
            <person name="Momper L."/>
            <person name="Jungbluth S.P."/>
            <person name="Lee M.D."/>
            <person name="Amend J.P."/>
        </authorList>
    </citation>
    <scope>NUCLEOTIDE SEQUENCE [LARGE SCALE GENOMIC DNA]</scope>
    <source>
        <strain evidence="13">SURF_5</strain>
    </source>
</reference>
<dbReference type="InterPro" id="IPR051536">
    <property type="entry name" value="UDG_Type-4/5"/>
</dbReference>
<proteinExistence type="inferred from homology"/>
<evidence type="ECO:0000256" key="2">
    <source>
        <dbReference type="ARBA" id="ARBA00006521"/>
    </source>
</evidence>
<accession>A0A3A4NZF4</accession>
<evidence type="ECO:0000313" key="13">
    <source>
        <dbReference type="EMBL" id="RJP24229.1"/>
    </source>
</evidence>
<sequence length="187" mass="21204">MNPSLQQRLEQLEEVHARVRVCRLCYLWKTRQNAVPGEGPLDPKVMFIGEGPGKKEDATGRPFIGYSGQFLNEALERIGLRRDDVFITSSVKCLPVNGRKPKPVSIEACNPYLQSQLQLVRPRLICLLGGVAAETVLGEKSISGIRGKMIERDQYRILATFHPAAARRFKKRRDDFLKDFELLARQV</sequence>
<dbReference type="SUPFAM" id="SSF52141">
    <property type="entry name" value="Uracil-DNA glycosylase-like"/>
    <property type="match status" value="1"/>
</dbReference>
<keyword evidence="5" id="KW-0004">4Fe-4S</keyword>
<dbReference type="InterPro" id="IPR005122">
    <property type="entry name" value="Uracil-DNA_glycosylase-like"/>
</dbReference>
<dbReference type="PANTHER" id="PTHR33693">
    <property type="entry name" value="TYPE-5 URACIL-DNA GLYCOSYLASE"/>
    <property type="match status" value="1"/>
</dbReference>
<name>A0A3A4NZF4_ABYX5</name>
<keyword evidence="6" id="KW-0479">Metal-binding</keyword>
<dbReference type="GO" id="GO:0051539">
    <property type="term" value="F:4 iron, 4 sulfur cluster binding"/>
    <property type="evidence" value="ECO:0007669"/>
    <property type="project" value="UniProtKB-KW"/>
</dbReference>
<evidence type="ECO:0000256" key="7">
    <source>
        <dbReference type="ARBA" id="ARBA00022763"/>
    </source>
</evidence>
<evidence type="ECO:0000256" key="1">
    <source>
        <dbReference type="ARBA" id="ARBA00001400"/>
    </source>
</evidence>
<dbReference type="EMBL" id="QZKU01000038">
    <property type="protein sequence ID" value="RJP24229.1"/>
    <property type="molecule type" value="Genomic_DNA"/>
</dbReference>
<keyword evidence="11" id="KW-0234">DNA repair</keyword>
<dbReference type="InterPro" id="IPR036895">
    <property type="entry name" value="Uracil-DNA_glycosylase-like_sf"/>
</dbReference>
<evidence type="ECO:0000256" key="9">
    <source>
        <dbReference type="ARBA" id="ARBA00023004"/>
    </source>
</evidence>
<evidence type="ECO:0000256" key="6">
    <source>
        <dbReference type="ARBA" id="ARBA00022723"/>
    </source>
</evidence>
<dbReference type="CDD" id="cd10030">
    <property type="entry name" value="UDG-F4_TTUDGA_SPO1dp_like"/>
    <property type="match status" value="1"/>
</dbReference>
<dbReference type="EC" id="3.2.2.27" evidence="3"/>
<evidence type="ECO:0000256" key="10">
    <source>
        <dbReference type="ARBA" id="ARBA00023014"/>
    </source>
</evidence>
<organism evidence="13 14">
    <name type="scientific">Abyssobacteria bacterium (strain SURF_5)</name>
    <dbReference type="NCBI Taxonomy" id="2093360"/>
    <lineage>
        <taxon>Bacteria</taxon>
        <taxon>Pseudomonadati</taxon>
        <taxon>Candidatus Hydrogenedentota</taxon>
        <taxon>Candidatus Abyssobacteria</taxon>
    </lineage>
</organism>
<protein>
    <recommendedName>
        <fullName evidence="4">Type-4 uracil-DNA glycosylase</fullName>
        <ecNumber evidence="3">3.2.2.27</ecNumber>
    </recommendedName>
</protein>
<keyword evidence="10" id="KW-0411">Iron-sulfur</keyword>
<evidence type="ECO:0000256" key="5">
    <source>
        <dbReference type="ARBA" id="ARBA00022485"/>
    </source>
</evidence>
<dbReference type="Proteomes" id="UP000265882">
    <property type="component" value="Unassembled WGS sequence"/>
</dbReference>
<comment type="similarity">
    <text evidence="2">Belongs to the uracil-DNA glycosylase (UDG) superfamily. Type 4 (UDGa) family.</text>
</comment>
<dbReference type="Gene3D" id="3.40.470.10">
    <property type="entry name" value="Uracil-DNA glycosylase-like domain"/>
    <property type="match status" value="1"/>
</dbReference>
<dbReference type="GO" id="GO:0046872">
    <property type="term" value="F:metal ion binding"/>
    <property type="evidence" value="ECO:0007669"/>
    <property type="project" value="UniProtKB-KW"/>
</dbReference>
<dbReference type="AlphaFoldDB" id="A0A3A4NZF4"/>
<dbReference type="SMART" id="SM00987">
    <property type="entry name" value="UreE_C"/>
    <property type="match status" value="1"/>
</dbReference>
<gene>
    <name evidence="13" type="ORF">C4520_04295</name>
</gene>
<evidence type="ECO:0000259" key="12">
    <source>
        <dbReference type="SMART" id="SM00986"/>
    </source>
</evidence>
<dbReference type="GO" id="GO:0006281">
    <property type="term" value="P:DNA repair"/>
    <property type="evidence" value="ECO:0007669"/>
    <property type="project" value="UniProtKB-KW"/>
</dbReference>
<dbReference type="SMART" id="SM00986">
    <property type="entry name" value="UDG"/>
    <property type="match status" value="1"/>
</dbReference>
<keyword evidence="9" id="KW-0408">Iron</keyword>
<evidence type="ECO:0000256" key="4">
    <source>
        <dbReference type="ARBA" id="ARBA00019403"/>
    </source>
</evidence>
<evidence type="ECO:0000256" key="3">
    <source>
        <dbReference type="ARBA" id="ARBA00012030"/>
    </source>
</evidence>
<keyword evidence="8" id="KW-0378">Hydrolase</keyword>
<evidence type="ECO:0000256" key="8">
    <source>
        <dbReference type="ARBA" id="ARBA00022801"/>
    </source>
</evidence>
<dbReference type="GO" id="GO:0004844">
    <property type="term" value="F:uracil DNA N-glycosylase activity"/>
    <property type="evidence" value="ECO:0007669"/>
    <property type="project" value="UniProtKB-EC"/>
</dbReference>
<dbReference type="Pfam" id="PF03167">
    <property type="entry name" value="UDG"/>
    <property type="match status" value="1"/>
</dbReference>
<comment type="caution">
    <text evidence="13">The sequence shown here is derived from an EMBL/GenBank/DDBJ whole genome shotgun (WGS) entry which is preliminary data.</text>
</comment>
<feature type="domain" description="Uracil-DNA glycosylase-like" evidence="12">
    <location>
        <begin position="36"/>
        <end position="181"/>
    </location>
</feature>
<keyword evidence="7" id="KW-0227">DNA damage</keyword>
<comment type="catalytic activity">
    <reaction evidence="1">
        <text>Hydrolyzes single-stranded DNA or mismatched double-stranded DNA and polynucleotides, releasing free uracil.</text>
        <dbReference type="EC" id="3.2.2.27"/>
    </reaction>
</comment>